<protein>
    <recommendedName>
        <fullName evidence="3">Carboxylic ester hydrolase</fullName>
        <ecNumber evidence="3">3.1.1.-</ecNumber>
    </recommendedName>
</protein>
<keyword evidence="3" id="KW-0732">Signal</keyword>
<organism evidence="5 6">
    <name type="scientific">Rhizoctonia solani</name>
    <dbReference type="NCBI Taxonomy" id="456999"/>
    <lineage>
        <taxon>Eukaryota</taxon>
        <taxon>Fungi</taxon>
        <taxon>Dikarya</taxon>
        <taxon>Basidiomycota</taxon>
        <taxon>Agaricomycotina</taxon>
        <taxon>Agaricomycetes</taxon>
        <taxon>Cantharellales</taxon>
        <taxon>Ceratobasidiaceae</taxon>
        <taxon>Rhizoctonia</taxon>
    </lineage>
</organism>
<dbReference type="EC" id="3.1.1.-" evidence="3"/>
<dbReference type="GO" id="GO:0016787">
    <property type="term" value="F:hydrolase activity"/>
    <property type="evidence" value="ECO:0007669"/>
    <property type="project" value="UniProtKB-KW"/>
</dbReference>
<dbReference type="InterPro" id="IPR002018">
    <property type="entry name" value="CarbesteraseB"/>
</dbReference>
<dbReference type="Proteomes" id="UP000044841">
    <property type="component" value="Unassembled WGS sequence"/>
</dbReference>
<dbReference type="Pfam" id="PF00135">
    <property type="entry name" value="COesterase"/>
    <property type="match status" value="1"/>
</dbReference>
<dbReference type="PANTHER" id="PTHR11559">
    <property type="entry name" value="CARBOXYLESTERASE"/>
    <property type="match status" value="1"/>
</dbReference>
<gene>
    <name evidence="5" type="ORF">RSOLAG22IIIB_12097</name>
</gene>
<dbReference type="InterPro" id="IPR019819">
    <property type="entry name" value="Carboxylesterase_B_CS"/>
</dbReference>
<dbReference type="AlphaFoldDB" id="A0A0K6GCT3"/>
<keyword evidence="2 3" id="KW-0378">Hydrolase</keyword>
<evidence type="ECO:0000313" key="5">
    <source>
        <dbReference type="EMBL" id="CUA76184.1"/>
    </source>
</evidence>
<name>A0A0K6GCT3_9AGAM</name>
<dbReference type="EMBL" id="CYGV01001635">
    <property type="protein sequence ID" value="CUA76184.1"/>
    <property type="molecule type" value="Genomic_DNA"/>
</dbReference>
<dbReference type="PROSITE" id="PS00941">
    <property type="entry name" value="CARBOXYLESTERASE_B_2"/>
    <property type="match status" value="1"/>
</dbReference>
<evidence type="ECO:0000313" key="6">
    <source>
        <dbReference type="Proteomes" id="UP000044841"/>
    </source>
</evidence>
<sequence>MPSVAFWTRTVLALGGTLAAAQTTPPTIKGNGVTYIGLRDSSGGTDSFLSIPFAKPPTGSLRFKPPVAWTPTSPNETINATVYGPSCPQGLADYVPNASEDCLTLDIWKPTNVTGKLPVMVWIYGGGFYFGTSQGYEGWYMVQPSIPAGKPFIYVALNYRTGLFGFPPGTKSAAGGALNLGLKDQRLALEWVQENIEYFGGDKSRVTLFGESAGAISTAYQSMYKGGDIGGVFRGMIMQSGSPSSVNVPPANDPIQEQMYQFFVNATGCTSAADTFECLRSAPTDVLQQANQDVIQVPPEWKGPDQGPVGLGPVLAPGDDFLPELPSVSIHAGRYAKLPFINGDVKDEGTVFVNQTTPETDKNVTDWLLYQAPGLYFGINNETAVAELLKLYPADPAVGSPYGTGNETFGVAAQYKRLASLTGDLIFEASRRDHLRTATAHGVNAWSYFFNLSLNSLDPTLDSWGVQHVAENVFVFSAVDEFLAGQTVPEAFSRLEDATFNYWLNFAYNLDPNEPAGSHPYWPKYGTNATSISLGSTISLIPDTYRAEGIDYIINTPSLYN</sequence>
<dbReference type="SUPFAM" id="SSF53474">
    <property type="entry name" value="alpha/beta-Hydrolases"/>
    <property type="match status" value="1"/>
</dbReference>
<dbReference type="PROSITE" id="PS00122">
    <property type="entry name" value="CARBOXYLESTERASE_B_1"/>
    <property type="match status" value="1"/>
</dbReference>
<accession>A0A0K6GCT3</accession>
<proteinExistence type="inferred from homology"/>
<reference evidence="5 6" key="1">
    <citation type="submission" date="2015-07" db="EMBL/GenBank/DDBJ databases">
        <authorList>
            <person name="Noorani M."/>
        </authorList>
    </citation>
    <scope>NUCLEOTIDE SEQUENCE [LARGE SCALE GENOMIC DNA]</scope>
    <source>
        <strain evidence="5">BBA 69670</strain>
    </source>
</reference>
<evidence type="ECO:0000256" key="2">
    <source>
        <dbReference type="ARBA" id="ARBA00022801"/>
    </source>
</evidence>
<dbReference type="InterPro" id="IPR019826">
    <property type="entry name" value="Carboxylesterase_B_AS"/>
</dbReference>
<feature type="domain" description="Carboxylesterase type B" evidence="4">
    <location>
        <begin position="41"/>
        <end position="531"/>
    </location>
</feature>
<evidence type="ECO:0000256" key="3">
    <source>
        <dbReference type="RuleBase" id="RU361235"/>
    </source>
</evidence>
<evidence type="ECO:0000256" key="1">
    <source>
        <dbReference type="ARBA" id="ARBA00005964"/>
    </source>
</evidence>
<dbReference type="InterPro" id="IPR029058">
    <property type="entry name" value="AB_hydrolase_fold"/>
</dbReference>
<keyword evidence="6" id="KW-1185">Reference proteome</keyword>
<evidence type="ECO:0000259" key="4">
    <source>
        <dbReference type="Pfam" id="PF00135"/>
    </source>
</evidence>
<dbReference type="InterPro" id="IPR050309">
    <property type="entry name" value="Type-B_Carboxylest/Lipase"/>
</dbReference>
<dbReference type="Gene3D" id="3.40.50.1820">
    <property type="entry name" value="alpha/beta hydrolase"/>
    <property type="match status" value="1"/>
</dbReference>
<comment type="similarity">
    <text evidence="1 3">Belongs to the type-B carboxylesterase/lipase family.</text>
</comment>
<feature type="signal peptide" evidence="3">
    <location>
        <begin position="1"/>
        <end position="21"/>
    </location>
</feature>
<feature type="chain" id="PRO_5005393392" description="Carboxylic ester hydrolase" evidence="3">
    <location>
        <begin position="22"/>
        <end position="561"/>
    </location>
</feature>
<dbReference type="ESTHER" id="9homo-a0a0k6gct3">
    <property type="family name" value="Fungal_carboxylesterase_lipase"/>
</dbReference>